<dbReference type="RefSeq" id="WP_121926030.1">
    <property type="nucleotide sequence ID" value="NZ_REFH01000010.1"/>
</dbReference>
<accession>A0A3L9ZQL8</accession>
<dbReference type="AlphaFoldDB" id="A0A3L9ZQL8"/>
<dbReference type="OrthoDB" id="1408359at2"/>
<evidence type="ECO:0000313" key="1">
    <source>
        <dbReference type="EMBL" id="RMA75093.1"/>
    </source>
</evidence>
<organism evidence="1 2">
    <name type="scientific">Flavobacterium weaverense</name>
    <dbReference type="NCBI Taxonomy" id="271156"/>
    <lineage>
        <taxon>Bacteria</taxon>
        <taxon>Pseudomonadati</taxon>
        <taxon>Bacteroidota</taxon>
        <taxon>Flavobacteriia</taxon>
        <taxon>Flavobacteriales</taxon>
        <taxon>Flavobacteriaceae</taxon>
        <taxon>Flavobacterium</taxon>
    </lineage>
</organism>
<name>A0A3L9ZQL8_9FLAO</name>
<evidence type="ECO:0000313" key="2">
    <source>
        <dbReference type="Proteomes" id="UP000280368"/>
    </source>
</evidence>
<comment type="caution">
    <text evidence="1">The sequence shown here is derived from an EMBL/GenBank/DDBJ whole genome shotgun (WGS) entry which is preliminary data.</text>
</comment>
<dbReference type="EMBL" id="REFH01000010">
    <property type="protein sequence ID" value="RMA75093.1"/>
    <property type="molecule type" value="Genomic_DNA"/>
</dbReference>
<protein>
    <submittedName>
        <fullName evidence="1">Uncharacterized protein</fullName>
    </submittedName>
</protein>
<sequence length="368" mass="44117">MSFFSKNENFIKIKFHSDMRGMSLEQKIFHYNTYLKKDTLKRLKEYLKSSEEELENLNLNSEDFNLFTSSQNELQNKTRDYLEVIDLLKDFEFSSILNSIYFEDSNKQLLSVLGEQLIKNKPIDFQDKFLILNPLKNNEDLTKIILTEQLNLTNNDWFIESVNQNPIVRKLTEWIGLKLIENNSESEITLVLFHYAKFWKTKYSNPYNEIKGIVLLNDLILTLKKELLNLKINLKIVLNELYQILDSLLFNINLPPFLENEFTLRNSKVPGYGKKLNEFNLLLEQSCKYLVNYDKLSNKELFKKYFDSDESIQKLIFEIIKNRFSNEYIPNSNDIDYFHENYLQCINDSQKLINYFIRINYFFEMRTY</sequence>
<gene>
    <name evidence="1" type="ORF">BC961_2445</name>
</gene>
<reference evidence="1 2" key="1">
    <citation type="submission" date="2018-10" db="EMBL/GenBank/DDBJ databases">
        <title>Genomic Encyclopedia of Archaeal and Bacterial Type Strains, Phase II (KMG-II): from individual species to whole genera.</title>
        <authorList>
            <person name="Goeker M."/>
        </authorList>
    </citation>
    <scope>NUCLEOTIDE SEQUENCE [LARGE SCALE GENOMIC DNA]</scope>
    <source>
        <strain evidence="1 2">DSM 19727</strain>
    </source>
</reference>
<proteinExistence type="predicted"/>
<keyword evidence="2" id="KW-1185">Reference proteome</keyword>
<dbReference type="Proteomes" id="UP000280368">
    <property type="component" value="Unassembled WGS sequence"/>
</dbReference>